<evidence type="ECO:0000313" key="1">
    <source>
        <dbReference type="EMBL" id="KAJ7527385.1"/>
    </source>
</evidence>
<accession>A0ACC2BC93</accession>
<sequence>MLIRVGLAVTCSVAAFTFTHLKSKRDRAENPESGSRDEKKQRNAEYDKRIYSCADDDSAQKEEEEEVKRVHVVRPIASSITSKGDQDANQLLLPEFEDLFVEEMGFSPFNDSLAKEDNAPKCKVTRANDKSASQLEGDIENKIVGKQDTVAYKRSAKSVDDCSLIEKSILKGGDISVLTKSKDIAEQPQVEHDKLGDGNQVLPVPAGYNFNEYVDLLAEDTAELGELRLQVKELKEREMRLESELLEYYGLKEQESDILELERELKQKEVELTDLNFKIQSLEDNKRSLANEVAVLSNAKKELEEARLRIKDLHKQMHAESGQNKAQLLMLKQQLATLQAKEQDITKRDFEMEKKLQTLRELEIEVVELRRTSKDLQHQKRELIVKLSAAEAQIATLSTITESDLVARAEAEASILRHANQDLCKQVEGLQNNRFSEVEELVYLRWVNACLRYELRNFKATEGKPSALDLNKSLSPKSQEKAKQLMLVYAGPDLLALRGREQVESGYESASSQPSTSSEGIDMDDLSSGHLGQQSSSKKPGLMKRLRKWGRSKDDSHVMPSESYREPKGERLASARSSPMQKRSTPGSPMGPLETLMLRNSSDAVEITTYGAANSEDRDALSPSMSPAHPQSNAHSPDMYTSGRDGTPLKGDLTIGRSRLIPIKTKLSAEKPEPSSSVAASFHLMSRSVAGTEIAEKYPAFKDRHKLAVEREKAIKEKVEQKIDQVAAVKRVEINKMSPAEIAKRATRKANPPPKPSVGPILGGTLPIKVLGVPPPPPLPSPGIPGVPPPPSPGVPGVPPPPPPPPGSLGKLQGQAGNKMQRAPEVVEFYQSLMKRDARKDNATGGSTGSGNFKDARNNMIGEIENRSSHLLAIKADVETQGEFVQSLATEVRAAAYTNIQDVIAFVTWLDEELSFLVDERAVLKHFDWPEAKADALREAAFEYQDLLKLESEVTSFKDDPRKPRDASFKKMLATLEKVEQSVYALLRTRDMAIARYREFSIPTQWMLDSGLVGKIKLSSVRLARQYMKRVVSELDAIGNASEKEPLKEFLLLQGVRFAFRVHQFAGGFDAESMQAFEELRNRAQNERSTKS</sequence>
<name>A0ACC2BC93_DIPCM</name>
<gene>
    <name evidence="1" type="ORF">O6H91_16G051400</name>
</gene>
<organism evidence="1 2">
    <name type="scientific">Diphasiastrum complanatum</name>
    <name type="common">Issler's clubmoss</name>
    <name type="synonym">Lycopodium complanatum</name>
    <dbReference type="NCBI Taxonomy" id="34168"/>
    <lineage>
        <taxon>Eukaryota</taxon>
        <taxon>Viridiplantae</taxon>
        <taxon>Streptophyta</taxon>
        <taxon>Embryophyta</taxon>
        <taxon>Tracheophyta</taxon>
        <taxon>Lycopodiopsida</taxon>
        <taxon>Lycopodiales</taxon>
        <taxon>Lycopodiaceae</taxon>
        <taxon>Lycopodioideae</taxon>
        <taxon>Diphasiastrum</taxon>
    </lineage>
</organism>
<dbReference type="Proteomes" id="UP001162992">
    <property type="component" value="Chromosome 16"/>
</dbReference>
<comment type="caution">
    <text evidence="1">The sequence shown here is derived from an EMBL/GenBank/DDBJ whole genome shotgun (WGS) entry which is preliminary data.</text>
</comment>
<protein>
    <submittedName>
        <fullName evidence="1">Uncharacterized protein</fullName>
    </submittedName>
</protein>
<dbReference type="EMBL" id="CM055107">
    <property type="protein sequence ID" value="KAJ7527385.1"/>
    <property type="molecule type" value="Genomic_DNA"/>
</dbReference>
<keyword evidence="2" id="KW-1185">Reference proteome</keyword>
<evidence type="ECO:0000313" key="2">
    <source>
        <dbReference type="Proteomes" id="UP001162992"/>
    </source>
</evidence>
<proteinExistence type="predicted"/>
<reference evidence="2" key="1">
    <citation type="journal article" date="2024" name="Proc. Natl. Acad. Sci. U.S.A.">
        <title>Extraordinary preservation of gene collinearity over three hundred million years revealed in homosporous lycophytes.</title>
        <authorList>
            <person name="Li C."/>
            <person name="Wickell D."/>
            <person name="Kuo L.Y."/>
            <person name="Chen X."/>
            <person name="Nie B."/>
            <person name="Liao X."/>
            <person name="Peng D."/>
            <person name="Ji J."/>
            <person name="Jenkins J."/>
            <person name="Williams M."/>
            <person name="Shu S."/>
            <person name="Plott C."/>
            <person name="Barry K."/>
            <person name="Rajasekar S."/>
            <person name="Grimwood J."/>
            <person name="Han X."/>
            <person name="Sun S."/>
            <person name="Hou Z."/>
            <person name="He W."/>
            <person name="Dai G."/>
            <person name="Sun C."/>
            <person name="Schmutz J."/>
            <person name="Leebens-Mack J.H."/>
            <person name="Li F.W."/>
            <person name="Wang L."/>
        </authorList>
    </citation>
    <scope>NUCLEOTIDE SEQUENCE [LARGE SCALE GENOMIC DNA]</scope>
    <source>
        <strain evidence="2">cv. PW_Plant_1</strain>
    </source>
</reference>